<reference evidence="2" key="1">
    <citation type="submission" date="2018-06" db="EMBL/GenBank/DDBJ databases">
        <authorList>
            <person name="Zhirakovskaya E."/>
        </authorList>
    </citation>
    <scope>NUCLEOTIDE SEQUENCE</scope>
</reference>
<dbReference type="SUPFAM" id="SSF55785">
    <property type="entry name" value="PYP-like sensor domain (PAS domain)"/>
    <property type="match status" value="1"/>
</dbReference>
<dbReference type="PROSITE" id="PS50112">
    <property type="entry name" value="PAS"/>
    <property type="match status" value="1"/>
</dbReference>
<protein>
    <submittedName>
        <fullName evidence="2">PUTATIVE SIGNAL-TRANSDUCTION SENSOR PROTEIN</fullName>
    </submittedName>
</protein>
<gene>
    <name evidence="2" type="ORF">MNBD_GAMMA20-1824</name>
</gene>
<evidence type="ECO:0000313" key="2">
    <source>
        <dbReference type="EMBL" id="VAX04995.1"/>
    </source>
</evidence>
<dbReference type="EMBL" id="UOFU01000404">
    <property type="protein sequence ID" value="VAX04995.1"/>
    <property type="molecule type" value="Genomic_DNA"/>
</dbReference>
<dbReference type="Gene3D" id="3.30.450.20">
    <property type="entry name" value="PAS domain"/>
    <property type="match status" value="1"/>
</dbReference>
<dbReference type="InterPro" id="IPR013655">
    <property type="entry name" value="PAS_fold_3"/>
</dbReference>
<dbReference type="SMART" id="SM00091">
    <property type="entry name" value="PAS"/>
    <property type="match status" value="1"/>
</dbReference>
<evidence type="ECO:0000259" key="1">
    <source>
        <dbReference type="PROSITE" id="PS50112"/>
    </source>
</evidence>
<dbReference type="NCBIfam" id="TIGR00229">
    <property type="entry name" value="sensory_box"/>
    <property type="match status" value="1"/>
</dbReference>
<dbReference type="InterPro" id="IPR035965">
    <property type="entry name" value="PAS-like_dom_sf"/>
</dbReference>
<feature type="domain" description="PAS" evidence="1">
    <location>
        <begin position="25"/>
        <end position="76"/>
    </location>
</feature>
<dbReference type="Pfam" id="PF08447">
    <property type="entry name" value="PAS_3"/>
    <property type="match status" value="1"/>
</dbReference>
<name>A0A3B1BFL2_9ZZZZ</name>
<accession>A0A3B1BFL2</accession>
<organism evidence="2">
    <name type="scientific">hydrothermal vent metagenome</name>
    <dbReference type="NCBI Taxonomy" id="652676"/>
    <lineage>
        <taxon>unclassified sequences</taxon>
        <taxon>metagenomes</taxon>
        <taxon>ecological metagenomes</taxon>
    </lineage>
</organism>
<dbReference type="AlphaFoldDB" id="A0A3B1BFL2"/>
<proteinExistence type="predicted"/>
<dbReference type="CDD" id="cd00130">
    <property type="entry name" value="PAS"/>
    <property type="match status" value="1"/>
</dbReference>
<sequence length="174" mass="20020">MKNRITPTTVEHSLDHDSFIVSKTDTRGCITYANRTFMHIAGYSERELLGQQHNILRHPDMPRAVFQLLWDTIKQGQECFAFVKNLSKDGSFYWVFANINPDYDDQHEICGYLSVRRMPRREALDAIEPIYREMLTAEQAAGTRDAVAAGTRILQSRLHEGNIEYEPFILGLQG</sequence>
<dbReference type="InterPro" id="IPR000014">
    <property type="entry name" value="PAS"/>
</dbReference>